<name>A0ABW0IDQ9_9BACT</name>
<gene>
    <name evidence="2" type="ORF">ACFPMF_13130</name>
</gene>
<dbReference type="Proteomes" id="UP001596106">
    <property type="component" value="Unassembled WGS sequence"/>
</dbReference>
<accession>A0ABW0IDQ9</accession>
<protein>
    <submittedName>
        <fullName evidence="2">YtxH domain-containing protein</fullName>
    </submittedName>
</protein>
<dbReference type="InterPro" id="IPR024623">
    <property type="entry name" value="YtxH"/>
</dbReference>
<reference evidence="3" key="1">
    <citation type="journal article" date="2019" name="Int. J. Syst. Evol. Microbiol.">
        <title>The Global Catalogue of Microorganisms (GCM) 10K type strain sequencing project: providing services to taxonomists for standard genome sequencing and annotation.</title>
        <authorList>
            <consortium name="The Broad Institute Genomics Platform"/>
            <consortium name="The Broad Institute Genome Sequencing Center for Infectious Disease"/>
            <person name="Wu L."/>
            <person name="Ma J."/>
        </authorList>
    </citation>
    <scope>NUCLEOTIDE SEQUENCE [LARGE SCALE GENOMIC DNA]</scope>
    <source>
        <strain evidence="3">CCUG 55250</strain>
    </source>
</reference>
<proteinExistence type="predicted"/>
<dbReference type="Pfam" id="PF12732">
    <property type="entry name" value="YtxH"/>
    <property type="match status" value="1"/>
</dbReference>
<sequence>MKTEKVIISVLLAATAGVALGLLFAPEKGSKVRKKIKRKGEDFLEDLKDEYAGSVKSLKRKVDAVYDDIATKVKGQLEEVK</sequence>
<dbReference type="RefSeq" id="WP_379845509.1">
    <property type="nucleotide sequence ID" value="NZ_JBHSMA010000003.1"/>
</dbReference>
<keyword evidence="1" id="KW-1133">Transmembrane helix</keyword>
<keyword evidence="1" id="KW-0472">Membrane</keyword>
<evidence type="ECO:0000313" key="2">
    <source>
        <dbReference type="EMBL" id="MFC5410262.1"/>
    </source>
</evidence>
<organism evidence="2 3">
    <name type="scientific">Larkinella bovis</name>
    <dbReference type="NCBI Taxonomy" id="683041"/>
    <lineage>
        <taxon>Bacteria</taxon>
        <taxon>Pseudomonadati</taxon>
        <taxon>Bacteroidota</taxon>
        <taxon>Cytophagia</taxon>
        <taxon>Cytophagales</taxon>
        <taxon>Spirosomataceae</taxon>
        <taxon>Larkinella</taxon>
    </lineage>
</organism>
<evidence type="ECO:0000313" key="3">
    <source>
        <dbReference type="Proteomes" id="UP001596106"/>
    </source>
</evidence>
<keyword evidence="3" id="KW-1185">Reference proteome</keyword>
<keyword evidence="1" id="KW-0812">Transmembrane</keyword>
<dbReference type="EMBL" id="JBHSMA010000003">
    <property type="protein sequence ID" value="MFC5410262.1"/>
    <property type="molecule type" value="Genomic_DNA"/>
</dbReference>
<comment type="caution">
    <text evidence="2">The sequence shown here is derived from an EMBL/GenBank/DDBJ whole genome shotgun (WGS) entry which is preliminary data.</text>
</comment>
<feature type="transmembrane region" description="Helical" evidence="1">
    <location>
        <begin position="6"/>
        <end position="25"/>
    </location>
</feature>
<evidence type="ECO:0000256" key="1">
    <source>
        <dbReference type="SAM" id="Phobius"/>
    </source>
</evidence>